<dbReference type="Proteomes" id="UP000050761">
    <property type="component" value="Unassembled WGS sequence"/>
</dbReference>
<dbReference type="EMBL" id="UZAH01025838">
    <property type="protein sequence ID" value="VDO71383.1"/>
    <property type="molecule type" value="Genomic_DNA"/>
</dbReference>
<dbReference type="AlphaFoldDB" id="A0A183FJK8"/>
<name>A0A183FJK8_HELPZ</name>
<evidence type="ECO:0000313" key="1">
    <source>
        <dbReference type="EMBL" id="VDO71383.1"/>
    </source>
</evidence>
<dbReference type="WBParaSite" id="HPBE_0000722001-mRNA-1">
    <property type="protein sequence ID" value="HPBE_0000722001-mRNA-1"/>
    <property type="gene ID" value="HPBE_0000722001"/>
</dbReference>
<reference evidence="3" key="2">
    <citation type="submission" date="2019-09" db="UniProtKB">
        <authorList>
            <consortium name="WormBaseParasite"/>
        </authorList>
    </citation>
    <scope>IDENTIFICATION</scope>
</reference>
<reference evidence="1 2" key="1">
    <citation type="submission" date="2018-11" db="EMBL/GenBank/DDBJ databases">
        <authorList>
            <consortium name="Pathogen Informatics"/>
        </authorList>
    </citation>
    <scope>NUCLEOTIDE SEQUENCE [LARGE SCALE GENOMIC DNA]</scope>
</reference>
<gene>
    <name evidence="1" type="ORF">HPBE_LOCUS7221</name>
</gene>
<accession>A0A183FJK8</accession>
<dbReference type="OrthoDB" id="5874257at2759"/>
<accession>A0A3P7Z1Z7</accession>
<evidence type="ECO:0000313" key="3">
    <source>
        <dbReference type="WBParaSite" id="HPBE_0000722001-mRNA-1"/>
    </source>
</evidence>
<protein>
    <submittedName>
        <fullName evidence="3">40S ribosomal protein S15</fullName>
    </submittedName>
</protein>
<evidence type="ECO:0000313" key="2">
    <source>
        <dbReference type="Proteomes" id="UP000050761"/>
    </source>
</evidence>
<keyword evidence="2" id="KW-1185">Reference proteome</keyword>
<proteinExistence type="predicted"/>
<organism evidence="2 3">
    <name type="scientific">Heligmosomoides polygyrus</name>
    <name type="common">Parasitic roundworm</name>
    <dbReference type="NCBI Taxonomy" id="6339"/>
    <lineage>
        <taxon>Eukaryota</taxon>
        <taxon>Metazoa</taxon>
        <taxon>Ecdysozoa</taxon>
        <taxon>Nematoda</taxon>
        <taxon>Chromadorea</taxon>
        <taxon>Rhabditida</taxon>
        <taxon>Rhabditina</taxon>
        <taxon>Rhabditomorpha</taxon>
        <taxon>Strongyloidea</taxon>
        <taxon>Heligmosomidae</taxon>
        <taxon>Heligmosomoides</taxon>
    </lineage>
</organism>
<sequence length="82" mass="9548">MCVAGNFRSIVKGFQKPFKLNKETPREIMNRRMIKPLDISSLGGLRTDDFGQLVRCPSVLYHIADKYDKEIESVGYNLKRKW</sequence>